<dbReference type="InterPro" id="IPR029048">
    <property type="entry name" value="HSP70_C_sf"/>
</dbReference>
<keyword evidence="2 4" id="KW-0547">Nucleotide-binding</keyword>
<sequence length="630" mass="70155">MANKHAIGIDLGTTYSCVAIWEERNSRAEIIHNDQGNRTTPSFVAFTDSQRLVGDAAKNQASTNPTNTVFDAKRLIGRKYSDPVIENDLKLWPFKVVADAEDKPKIVVNYKGQEKELTPEEISSMILTKMKDIAVAFLESPVTDAVVTVPAYFSHSQRKATKDAGTIAGLNVMRIINEPTAAALAYGLQKKPNCVEKRNVFVFDLGGGTLDVSLLTIKGGTYQVKATAGDTHLGGEDFDNRMVSYLAKEFKKKHKEDMNGNSKALRRLRNECEKAKRILSYNNEATIDIDALFQGIDFHSTMTRARFEKLNDDLFEKCMDTVKRCFDDARVDKNHVHDIVLVGGSSRIPKVQKLLQSFFPGKELCKSINPDEAVAYGAAVQAYMINNGQGGNDSKTLKNLVLMDVTPLSLGTSIKGDLMSVLIPRNTPIPAKKKGTYFTDSDDQPTVCVDVYEGERLRASENNMLGLFSFDVPPAPRGFPIYICFDVNEDGILSVSAEEKLTGKKQEITINNGTGRFSAKEVAKMIEEAEMLKDEDEKYKERVKAKNALDECVYKVKKAIKDGNFFSKVSAMDKQRIMAAIREAREMVNNDGVEQGETYQYKKCLMELQSVTNEIMGKINSDYEEGDNED</sequence>
<gene>
    <name evidence="5" type="ORF">Ahy_A08g039855</name>
</gene>
<dbReference type="NCBIfam" id="NF001413">
    <property type="entry name" value="PRK00290.1"/>
    <property type="match status" value="1"/>
</dbReference>
<dbReference type="PANTHER" id="PTHR19375">
    <property type="entry name" value="HEAT SHOCK PROTEIN 70KDA"/>
    <property type="match status" value="1"/>
</dbReference>
<evidence type="ECO:0000256" key="3">
    <source>
        <dbReference type="ARBA" id="ARBA00022840"/>
    </source>
</evidence>
<dbReference type="SMR" id="A0A445BXI5"/>
<dbReference type="InterPro" id="IPR013126">
    <property type="entry name" value="Hsp_70_fam"/>
</dbReference>
<dbReference type="InterPro" id="IPR043129">
    <property type="entry name" value="ATPase_NBD"/>
</dbReference>
<proteinExistence type="inferred from homology"/>
<dbReference type="Pfam" id="PF00012">
    <property type="entry name" value="HSP70"/>
    <property type="match status" value="1"/>
</dbReference>
<reference evidence="5 6" key="1">
    <citation type="submission" date="2019-01" db="EMBL/GenBank/DDBJ databases">
        <title>Sequencing of cultivated peanut Arachis hypogaea provides insights into genome evolution and oil improvement.</title>
        <authorList>
            <person name="Chen X."/>
        </authorList>
    </citation>
    <scope>NUCLEOTIDE SEQUENCE [LARGE SCALE GENOMIC DNA]</scope>
    <source>
        <strain evidence="6">cv. Fuhuasheng</strain>
        <tissue evidence="5">Leaves</tissue>
    </source>
</reference>
<dbReference type="AlphaFoldDB" id="A0A445BXI5"/>
<dbReference type="FunFam" id="3.30.30.30:FF:000001">
    <property type="entry name" value="heat shock 70 kDa protein-like"/>
    <property type="match status" value="1"/>
</dbReference>
<dbReference type="Gramene" id="arahy.Tifrunner.gnm2.ann2.Ah08g223200.1">
    <property type="protein sequence ID" value="arahy.Tifrunner.gnm2.ann2.Ah08g223200.1-CDS"/>
    <property type="gene ID" value="arahy.Tifrunner.gnm2.ann2.Ah08g223200"/>
</dbReference>
<dbReference type="Gene3D" id="2.60.34.10">
    <property type="entry name" value="Substrate Binding Domain Of DNAk, Chain A, domain 1"/>
    <property type="match status" value="1"/>
</dbReference>
<protein>
    <recommendedName>
        <fullName evidence="7">Heat shock cognate 70 kDa protein</fullName>
    </recommendedName>
</protein>
<comment type="caution">
    <text evidence="5">The sequence shown here is derived from an EMBL/GenBank/DDBJ whole genome shotgun (WGS) entry which is preliminary data.</text>
</comment>
<dbReference type="InterPro" id="IPR018181">
    <property type="entry name" value="Heat_shock_70_CS"/>
</dbReference>
<dbReference type="SUPFAM" id="SSF100934">
    <property type="entry name" value="Heat shock protein 70kD (HSP70), C-terminal subdomain"/>
    <property type="match status" value="1"/>
</dbReference>
<dbReference type="FunFam" id="3.90.640.10:FF:000002">
    <property type="entry name" value="Heat shock 70 kDa"/>
    <property type="match status" value="1"/>
</dbReference>
<dbReference type="GO" id="GO:0140662">
    <property type="term" value="F:ATP-dependent protein folding chaperone"/>
    <property type="evidence" value="ECO:0007669"/>
    <property type="project" value="InterPro"/>
</dbReference>
<dbReference type="PROSITE" id="PS00297">
    <property type="entry name" value="HSP70_1"/>
    <property type="match status" value="1"/>
</dbReference>
<dbReference type="OrthoDB" id="1392511at2759"/>
<dbReference type="Gene3D" id="3.30.420.40">
    <property type="match status" value="2"/>
</dbReference>
<dbReference type="Gene3D" id="1.20.1270.10">
    <property type="match status" value="1"/>
</dbReference>
<dbReference type="Gene3D" id="3.90.640.10">
    <property type="entry name" value="Actin, Chain A, domain 4"/>
    <property type="match status" value="1"/>
</dbReference>
<comment type="similarity">
    <text evidence="1 4">Belongs to the heat shock protein 70 family.</text>
</comment>
<dbReference type="STRING" id="3818.A0A445BXI5"/>
<accession>A0A445BXI5</accession>
<dbReference type="SUPFAM" id="SSF100920">
    <property type="entry name" value="Heat shock protein 70kD (HSP70), peptide-binding domain"/>
    <property type="match status" value="1"/>
</dbReference>
<dbReference type="Proteomes" id="UP000289738">
    <property type="component" value="Chromosome A08"/>
</dbReference>
<evidence type="ECO:0000256" key="1">
    <source>
        <dbReference type="ARBA" id="ARBA00007381"/>
    </source>
</evidence>
<dbReference type="SUPFAM" id="SSF53067">
    <property type="entry name" value="Actin-like ATPase domain"/>
    <property type="match status" value="2"/>
</dbReference>
<dbReference type="PRINTS" id="PR00301">
    <property type="entry name" value="HEATSHOCK70"/>
</dbReference>
<dbReference type="GO" id="GO:0005524">
    <property type="term" value="F:ATP binding"/>
    <property type="evidence" value="ECO:0007669"/>
    <property type="project" value="UniProtKB-KW"/>
</dbReference>
<dbReference type="PROSITE" id="PS00329">
    <property type="entry name" value="HSP70_2"/>
    <property type="match status" value="1"/>
</dbReference>
<keyword evidence="3 4" id="KW-0067">ATP-binding</keyword>
<evidence type="ECO:0000313" key="6">
    <source>
        <dbReference type="Proteomes" id="UP000289738"/>
    </source>
</evidence>
<organism evidence="5 6">
    <name type="scientific">Arachis hypogaea</name>
    <name type="common">Peanut</name>
    <dbReference type="NCBI Taxonomy" id="3818"/>
    <lineage>
        <taxon>Eukaryota</taxon>
        <taxon>Viridiplantae</taxon>
        <taxon>Streptophyta</taxon>
        <taxon>Embryophyta</taxon>
        <taxon>Tracheophyta</taxon>
        <taxon>Spermatophyta</taxon>
        <taxon>Magnoliopsida</taxon>
        <taxon>eudicotyledons</taxon>
        <taxon>Gunneridae</taxon>
        <taxon>Pentapetalae</taxon>
        <taxon>rosids</taxon>
        <taxon>fabids</taxon>
        <taxon>Fabales</taxon>
        <taxon>Fabaceae</taxon>
        <taxon>Papilionoideae</taxon>
        <taxon>50 kb inversion clade</taxon>
        <taxon>dalbergioids sensu lato</taxon>
        <taxon>Dalbergieae</taxon>
        <taxon>Pterocarpus clade</taxon>
        <taxon>Arachis</taxon>
    </lineage>
</organism>
<dbReference type="PROSITE" id="PS01036">
    <property type="entry name" value="HSP70_3"/>
    <property type="match status" value="1"/>
</dbReference>
<name>A0A445BXI5_ARAHY</name>
<evidence type="ECO:0008006" key="7">
    <source>
        <dbReference type="Google" id="ProtNLM"/>
    </source>
</evidence>
<evidence type="ECO:0000256" key="2">
    <source>
        <dbReference type="ARBA" id="ARBA00022741"/>
    </source>
</evidence>
<dbReference type="FunFam" id="2.60.34.10:FF:000012">
    <property type="entry name" value="Heat shock 70 kDa protein"/>
    <property type="match status" value="1"/>
</dbReference>
<dbReference type="FunFam" id="3.30.420.40:FF:000026">
    <property type="entry name" value="Heat shock protein 70"/>
    <property type="match status" value="1"/>
</dbReference>
<evidence type="ECO:0000313" key="5">
    <source>
        <dbReference type="EMBL" id="RYR43433.1"/>
    </source>
</evidence>
<dbReference type="Gene3D" id="3.30.30.30">
    <property type="match status" value="1"/>
</dbReference>
<keyword evidence="6" id="KW-1185">Reference proteome</keyword>
<dbReference type="InterPro" id="IPR029047">
    <property type="entry name" value="HSP70_peptide-bd_sf"/>
</dbReference>
<dbReference type="EMBL" id="SDMP01000008">
    <property type="protein sequence ID" value="RYR43433.1"/>
    <property type="molecule type" value="Genomic_DNA"/>
</dbReference>
<evidence type="ECO:0000256" key="4">
    <source>
        <dbReference type="RuleBase" id="RU003322"/>
    </source>
</evidence>